<protein>
    <recommendedName>
        <fullName evidence="3">NUDIX hydrolase</fullName>
    </recommendedName>
</protein>
<dbReference type="Gene3D" id="3.40.50.450">
    <property type="match status" value="1"/>
</dbReference>
<organism evidence="1 2">
    <name type="scientific">Candidatus Uhrbacteria bacterium GW2011_GWC2_41_11</name>
    <dbReference type="NCBI Taxonomy" id="1618985"/>
    <lineage>
        <taxon>Bacteria</taxon>
        <taxon>Candidatus Uhriibacteriota</taxon>
    </lineage>
</organism>
<evidence type="ECO:0000313" key="1">
    <source>
        <dbReference type="EMBL" id="KKR87423.1"/>
    </source>
</evidence>
<name>A0A0G0UES6_9BACT</name>
<accession>A0A0G0UES6</accession>
<dbReference type="InterPro" id="IPR039470">
    <property type="entry name" value="Nuc_deoxyri_tr2"/>
</dbReference>
<gene>
    <name evidence="1" type="ORF">UU35_C0003G0050</name>
</gene>
<dbReference type="InterPro" id="IPR015797">
    <property type="entry name" value="NUDIX_hydrolase-like_dom_sf"/>
</dbReference>
<evidence type="ECO:0000313" key="2">
    <source>
        <dbReference type="Proteomes" id="UP000034616"/>
    </source>
</evidence>
<dbReference type="Gene3D" id="3.90.79.10">
    <property type="entry name" value="Nucleoside Triphosphate Pyrophosphohydrolase"/>
    <property type="match status" value="1"/>
</dbReference>
<comment type="caution">
    <text evidence="1">The sequence shown here is derived from an EMBL/GenBank/DDBJ whole genome shotgun (WGS) entry which is preliminary data.</text>
</comment>
<reference evidence="1 2" key="1">
    <citation type="journal article" date="2015" name="Nature">
        <title>rRNA introns, odd ribosomes, and small enigmatic genomes across a large radiation of phyla.</title>
        <authorList>
            <person name="Brown C.T."/>
            <person name="Hug L.A."/>
            <person name="Thomas B.C."/>
            <person name="Sharon I."/>
            <person name="Castelle C.J."/>
            <person name="Singh A."/>
            <person name="Wilkins M.J."/>
            <person name="Williams K.H."/>
            <person name="Banfield J.F."/>
        </authorList>
    </citation>
    <scope>NUCLEOTIDE SEQUENCE [LARGE SCALE GENOMIC DNA]</scope>
</reference>
<dbReference type="AlphaFoldDB" id="A0A0G0UES6"/>
<evidence type="ECO:0008006" key="3">
    <source>
        <dbReference type="Google" id="ProtNLM"/>
    </source>
</evidence>
<dbReference type="Proteomes" id="UP000034616">
    <property type="component" value="Unassembled WGS sequence"/>
</dbReference>
<dbReference type="Pfam" id="PF15891">
    <property type="entry name" value="Nuc_deoxyri_tr2"/>
    <property type="match status" value="1"/>
</dbReference>
<sequence length="386" mass="44205">MIPVYSTDPLPTAFKQSLFLAGPTSRTSDVVSWRLEALRILEEQGYEGVVFVPEPRDEKWPSFEDQVRWEDEALNRSDIILFWIPRNMKTLPGLTTNIEFGRWERSGKVVLGFPPESDHNRYLSFYADRLFIPQNHTLSETIATAVAKIGEGTLRSGGECNIPFHIWQAPSFQQWYQTQKKVGNRLDGAKQEWAFFAGDERHTLFFWVLHVDIYIASEDRHKTNEVVIARPDISVVVLYHQTESFLDTDVVFIREFRSPASTSDGCIHEIPGGSSFIPQDFLSLALEEVKEEIGLSLDPSRVCCHESRQTSGTLSAHKAHLFSVKLSDDEFFCLQEQAREQKVHGVINDSERTYIELWKISDLLSPHQNEIDWATLGMILSTILRT</sequence>
<proteinExistence type="predicted"/>
<dbReference type="EMBL" id="LCAH01000003">
    <property type="protein sequence ID" value="KKR87423.1"/>
    <property type="molecule type" value="Genomic_DNA"/>
</dbReference>
<dbReference type="SUPFAM" id="SSF55811">
    <property type="entry name" value="Nudix"/>
    <property type="match status" value="1"/>
</dbReference>